<dbReference type="CDD" id="cd07377">
    <property type="entry name" value="WHTH_GntR"/>
    <property type="match status" value="1"/>
</dbReference>
<dbReference type="GO" id="GO:0003700">
    <property type="term" value="F:DNA-binding transcription factor activity"/>
    <property type="evidence" value="ECO:0007669"/>
    <property type="project" value="InterPro"/>
</dbReference>
<dbReference type="Pfam" id="PF00392">
    <property type="entry name" value="GntR"/>
    <property type="match status" value="1"/>
</dbReference>
<comment type="caution">
    <text evidence="6">The sequence shown here is derived from an EMBL/GenBank/DDBJ whole genome shotgun (WGS) entry which is preliminary data.</text>
</comment>
<dbReference type="Pfam" id="PF07702">
    <property type="entry name" value="UTRA"/>
    <property type="match status" value="1"/>
</dbReference>
<evidence type="ECO:0000313" key="7">
    <source>
        <dbReference type="Proteomes" id="UP000700706"/>
    </source>
</evidence>
<dbReference type="SMART" id="SM00866">
    <property type="entry name" value="UTRA"/>
    <property type="match status" value="1"/>
</dbReference>
<keyword evidence="1" id="KW-0805">Transcription regulation</keyword>
<dbReference type="InterPro" id="IPR028978">
    <property type="entry name" value="Chorismate_lyase_/UTRA_dom_sf"/>
</dbReference>
<dbReference type="FunFam" id="1.10.10.10:FF:000079">
    <property type="entry name" value="GntR family transcriptional regulator"/>
    <property type="match status" value="1"/>
</dbReference>
<dbReference type="PRINTS" id="PR00035">
    <property type="entry name" value="HTHGNTR"/>
</dbReference>
<reference evidence="6" key="1">
    <citation type="submission" date="2020-06" db="EMBL/GenBank/DDBJ databases">
        <title>Stable isotope informed genome-resolved metagenomics uncovers potential trophic interactions in rhizosphere soil.</title>
        <authorList>
            <person name="Starr E.P."/>
            <person name="Shi S."/>
            <person name="Blazewicz S.J."/>
            <person name="Koch B.J."/>
            <person name="Probst A.J."/>
            <person name="Hungate B.A."/>
            <person name="Pett-Ridge J."/>
            <person name="Firestone M.K."/>
            <person name="Banfield J.F."/>
        </authorList>
    </citation>
    <scope>NUCLEOTIDE SEQUENCE</scope>
    <source>
        <strain evidence="6">YM_69_17</strain>
    </source>
</reference>
<dbReference type="AlphaFoldDB" id="A0A952FL66"/>
<evidence type="ECO:0000259" key="5">
    <source>
        <dbReference type="PROSITE" id="PS50949"/>
    </source>
</evidence>
<feature type="region of interest" description="Disordered" evidence="4">
    <location>
        <begin position="1"/>
        <end position="27"/>
    </location>
</feature>
<dbReference type="InterPro" id="IPR050679">
    <property type="entry name" value="Bact_HTH_transcr_reg"/>
</dbReference>
<dbReference type="InterPro" id="IPR036390">
    <property type="entry name" value="WH_DNA-bd_sf"/>
</dbReference>
<dbReference type="InterPro" id="IPR011663">
    <property type="entry name" value="UTRA"/>
</dbReference>
<organism evidence="6 7">
    <name type="scientific">Inquilinus limosus</name>
    <dbReference type="NCBI Taxonomy" id="171674"/>
    <lineage>
        <taxon>Bacteria</taxon>
        <taxon>Pseudomonadati</taxon>
        <taxon>Pseudomonadota</taxon>
        <taxon>Alphaproteobacteria</taxon>
        <taxon>Rhodospirillales</taxon>
        <taxon>Rhodospirillaceae</taxon>
        <taxon>Inquilinus</taxon>
    </lineage>
</organism>
<dbReference type="GO" id="GO:0003677">
    <property type="term" value="F:DNA binding"/>
    <property type="evidence" value="ECO:0007669"/>
    <property type="project" value="UniProtKB-KW"/>
</dbReference>
<dbReference type="GO" id="GO:0045892">
    <property type="term" value="P:negative regulation of DNA-templated transcription"/>
    <property type="evidence" value="ECO:0007669"/>
    <property type="project" value="TreeGrafter"/>
</dbReference>
<protein>
    <submittedName>
        <fullName evidence="6">GntR family transcriptional regulator</fullName>
    </submittedName>
</protein>
<dbReference type="PROSITE" id="PS50949">
    <property type="entry name" value="HTH_GNTR"/>
    <property type="match status" value="1"/>
</dbReference>
<gene>
    <name evidence="6" type="ORF">JF625_04230</name>
</gene>
<dbReference type="PANTHER" id="PTHR44846:SF1">
    <property type="entry name" value="MANNOSYL-D-GLYCERATE TRANSPORT_METABOLISM SYSTEM REPRESSOR MNGR-RELATED"/>
    <property type="match status" value="1"/>
</dbReference>
<dbReference type="SMART" id="SM00345">
    <property type="entry name" value="HTH_GNTR"/>
    <property type="match status" value="1"/>
</dbReference>
<dbReference type="SUPFAM" id="SSF64288">
    <property type="entry name" value="Chorismate lyase-like"/>
    <property type="match status" value="1"/>
</dbReference>
<accession>A0A952FL66</accession>
<dbReference type="EMBL" id="JAEKLZ010000097">
    <property type="protein sequence ID" value="MBW8724351.1"/>
    <property type="molecule type" value="Genomic_DNA"/>
</dbReference>
<evidence type="ECO:0000313" key="6">
    <source>
        <dbReference type="EMBL" id="MBW8724351.1"/>
    </source>
</evidence>
<dbReference type="InterPro" id="IPR036388">
    <property type="entry name" value="WH-like_DNA-bd_sf"/>
</dbReference>
<evidence type="ECO:0000256" key="1">
    <source>
        <dbReference type="ARBA" id="ARBA00023015"/>
    </source>
</evidence>
<dbReference type="Gene3D" id="1.10.10.10">
    <property type="entry name" value="Winged helix-like DNA-binding domain superfamily/Winged helix DNA-binding domain"/>
    <property type="match status" value="1"/>
</dbReference>
<feature type="domain" description="HTH gntR-type" evidence="5">
    <location>
        <begin position="26"/>
        <end position="94"/>
    </location>
</feature>
<dbReference type="Proteomes" id="UP000700706">
    <property type="component" value="Unassembled WGS sequence"/>
</dbReference>
<evidence type="ECO:0000256" key="3">
    <source>
        <dbReference type="ARBA" id="ARBA00023163"/>
    </source>
</evidence>
<name>A0A952FL66_9PROT</name>
<proteinExistence type="predicted"/>
<evidence type="ECO:0000256" key="4">
    <source>
        <dbReference type="SAM" id="MobiDB-lite"/>
    </source>
</evidence>
<dbReference type="PANTHER" id="PTHR44846">
    <property type="entry name" value="MANNOSYL-D-GLYCERATE TRANSPORT/METABOLISM SYSTEM REPRESSOR MNGR-RELATED"/>
    <property type="match status" value="1"/>
</dbReference>
<keyword evidence="2" id="KW-0238">DNA-binding</keyword>
<sequence length="261" mass="29415">MTDGPPRDGSASDGPAGDGLRRDDPQPLYRQIKQRLREQIERGELGTDAKLASERELEKQYGVSRITVRQAVRELVQEGWLHSHPGRGFFVARREETYELHLLRSFTAIAEAHGRSPTSRLIEGYVCRAPAEIARPLFLPPGADVVMLKRLRCLDGQPVVLTQDWFAARLVPGILELDWSTGNRSLYAEVRDRYRLRPDRGRTTMSARLANAEEAELLELAPPAAVLTIEQIAYDPQGQTVNMTFSSHHPLRYPLSLDQRG</sequence>
<dbReference type="Gene3D" id="3.40.1410.10">
    <property type="entry name" value="Chorismate lyase-like"/>
    <property type="match status" value="1"/>
</dbReference>
<dbReference type="SUPFAM" id="SSF46785">
    <property type="entry name" value="Winged helix' DNA-binding domain"/>
    <property type="match status" value="1"/>
</dbReference>
<keyword evidence="3" id="KW-0804">Transcription</keyword>
<evidence type="ECO:0000256" key="2">
    <source>
        <dbReference type="ARBA" id="ARBA00023125"/>
    </source>
</evidence>
<dbReference type="InterPro" id="IPR000524">
    <property type="entry name" value="Tscrpt_reg_HTH_GntR"/>
</dbReference>